<dbReference type="AlphaFoldDB" id="A0A6P2DBR9"/>
<keyword evidence="2" id="KW-1185">Reference proteome</keyword>
<protein>
    <submittedName>
        <fullName evidence="1">Uncharacterized protein</fullName>
    </submittedName>
</protein>
<dbReference type="EMBL" id="LR593886">
    <property type="protein sequence ID" value="VTR97805.1"/>
    <property type="molecule type" value="Genomic_DNA"/>
</dbReference>
<evidence type="ECO:0000313" key="2">
    <source>
        <dbReference type="Proteomes" id="UP000464178"/>
    </source>
</evidence>
<proteinExistence type="predicted"/>
<dbReference type="Proteomes" id="UP000464178">
    <property type="component" value="Chromosome"/>
</dbReference>
<sequence>MLLRIECFRSAIVSNSRLWVAPAEQRPEPLDHVELRTVTGQALEFQVRARAQRRLNAFAGVPRGVVDDQHHARVLLGRVANGDLAQALGEGPLQPATVLVWSWEVTTLTEAKTWSMSLQSQVPTIGRCP</sequence>
<organism evidence="1 2">
    <name type="scientific">Gemmata massiliana</name>
    <dbReference type="NCBI Taxonomy" id="1210884"/>
    <lineage>
        <taxon>Bacteria</taxon>
        <taxon>Pseudomonadati</taxon>
        <taxon>Planctomycetota</taxon>
        <taxon>Planctomycetia</taxon>
        <taxon>Gemmatales</taxon>
        <taxon>Gemmataceae</taxon>
        <taxon>Gemmata</taxon>
    </lineage>
</organism>
<dbReference type="KEGG" id="gms:SOIL9_05330"/>
<gene>
    <name evidence="1" type="ORF">SOIL9_05330</name>
</gene>
<accession>A0A6P2DBR9</accession>
<evidence type="ECO:0000313" key="1">
    <source>
        <dbReference type="EMBL" id="VTR97805.1"/>
    </source>
</evidence>
<name>A0A6P2DBR9_9BACT</name>
<reference evidence="1 2" key="1">
    <citation type="submission" date="2019-05" db="EMBL/GenBank/DDBJ databases">
        <authorList>
            <consortium name="Science for Life Laboratories"/>
        </authorList>
    </citation>
    <scope>NUCLEOTIDE SEQUENCE [LARGE SCALE GENOMIC DNA]</scope>
    <source>
        <strain evidence="1">Soil9</strain>
    </source>
</reference>